<gene>
    <name evidence="2" type="ORF">BCR39DRAFT_543180</name>
</gene>
<feature type="region of interest" description="Disordered" evidence="1">
    <location>
        <begin position="270"/>
        <end position="309"/>
    </location>
</feature>
<sequence length="511" mass="55228">MIPYAAFPKRKLSTSRNSHNHGHGHGHSNNNAIDTAVSPKFSSAIVESPVTASSPQFPTASNTPVNRDHGFSSPLDPVDETRESGPSTSPLLKRDFALASTPNTENVIEESESEASFSFLPLASDGTSSSFFSHPLSPIGENKPFDTSLIPPESSHDAYLSWFMTPLDTSSRPNVARHSSAPGIPNNANAISSSYSFPSPLLHKEAKADPNPIYEIFDADLSKGADDLAKRLKSHLEDVLRVQEEIGRMHLGLEDLDVGFEGLDALDDEDGVARDQNDTPGDKGDTPGSVGKKEGGGAGVGKEALSRREKGVEDIMERLGKLSEGLRTYHEQGTPRLIFPTSNESTAHAQPKLRTQSISIGELASHRYNTTTPSKLSRPPIDSSSNVNQSPADLSPSRPFPKRAATAIAAIPGTPPELLSPIDSNDRQESRESNLSPLNLTRDSGNPASSRVHESYQAVGNETIKERDRGEEAWVEHTRQKGVKDNSSTPGRARQDKRSDSVGMVNRSRPW</sequence>
<proteinExistence type="predicted"/>
<feature type="region of interest" description="Disordered" evidence="1">
    <location>
        <begin position="369"/>
        <end position="511"/>
    </location>
</feature>
<dbReference type="OrthoDB" id="2537650at2759"/>
<feature type="compositionally biased region" description="Polar residues" evidence="1">
    <location>
        <begin position="382"/>
        <end position="392"/>
    </location>
</feature>
<dbReference type="STRING" id="71784.A0A1Y2ATX7"/>
<evidence type="ECO:0000313" key="3">
    <source>
        <dbReference type="Proteomes" id="UP000193986"/>
    </source>
</evidence>
<dbReference type="Proteomes" id="UP000193986">
    <property type="component" value="Unassembled WGS sequence"/>
</dbReference>
<dbReference type="EMBL" id="MCFC01000054">
    <property type="protein sequence ID" value="ORY25740.1"/>
    <property type="molecule type" value="Genomic_DNA"/>
</dbReference>
<feature type="compositionally biased region" description="Polar residues" evidence="1">
    <location>
        <begin position="50"/>
        <end position="65"/>
    </location>
</feature>
<evidence type="ECO:0000313" key="2">
    <source>
        <dbReference type="EMBL" id="ORY25740.1"/>
    </source>
</evidence>
<feature type="compositionally biased region" description="Low complexity" evidence="1">
    <location>
        <begin position="402"/>
        <end position="412"/>
    </location>
</feature>
<comment type="caution">
    <text evidence="2">The sequence shown here is derived from an EMBL/GenBank/DDBJ whole genome shotgun (WGS) entry which is preliminary data.</text>
</comment>
<organism evidence="2 3">
    <name type="scientific">Naematelia encephala</name>
    <dbReference type="NCBI Taxonomy" id="71784"/>
    <lineage>
        <taxon>Eukaryota</taxon>
        <taxon>Fungi</taxon>
        <taxon>Dikarya</taxon>
        <taxon>Basidiomycota</taxon>
        <taxon>Agaricomycotina</taxon>
        <taxon>Tremellomycetes</taxon>
        <taxon>Tremellales</taxon>
        <taxon>Naemateliaceae</taxon>
        <taxon>Naematelia</taxon>
    </lineage>
</organism>
<feature type="compositionally biased region" description="Basic and acidic residues" evidence="1">
    <location>
        <begin position="463"/>
        <end position="484"/>
    </location>
</feature>
<keyword evidence="3" id="KW-1185">Reference proteome</keyword>
<dbReference type="InParanoid" id="A0A1Y2ATX7"/>
<name>A0A1Y2ATX7_9TREE</name>
<feature type="compositionally biased region" description="Basic residues" evidence="1">
    <location>
        <begin position="8"/>
        <end position="26"/>
    </location>
</feature>
<protein>
    <submittedName>
        <fullName evidence="2">Uncharacterized protein</fullName>
    </submittedName>
</protein>
<reference evidence="2 3" key="1">
    <citation type="submission" date="2016-07" db="EMBL/GenBank/DDBJ databases">
        <title>Pervasive Adenine N6-methylation of Active Genes in Fungi.</title>
        <authorList>
            <consortium name="DOE Joint Genome Institute"/>
            <person name="Mondo S.J."/>
            <person name="Dannebaum R.O."/>
            <person name="Kuo R.C."/>
            <person name="Labutti K."/>
            <person name="Haridas S."/>
            <person name="Kuo A."/>
            <person name="Salamov A."/>
            <person name="Ahrendt S.R."/>
            <person name="Lipzen A."/>
            <person name="Sullivan W."/>
            <person name="Andreopoulos W.B."/>
            <person name="Clum A."/>
            <person name="Lindquist E."/>
            <person name="Daum C."/>
            <person name="Ramamoorthy G.K."/>
            <person name="Gryganskyi A."/>
            <person name="Culley D."/>
            <person name="Magnuson J.K."/>
            <person name="James T.Y."/>
            <person name="O'Malley M.A."/>
            <person name="Stajich J.E."/>
            <person name="Spatafora J.W."/>
            <person name="Visel A."/>
            <person name="Grigoriev I.V."/>
        </authorList>
    </citation>
    <scope>NUCLEOTIDE SEQUENCE [LARGE SCALE GENOMIC DNA]</scope>
    <source>
        <strain evidence="2 3">68-887.2</strain>
    </source>
</reference>
<accession>A0A1Y2ATX7</accession>
<dbReference type="AlphaFoldDB" id="A0A1Y2ATX7"/>
<evidence type="ECO:0000256" key="1">
    <source>
        <dbReference type="SAM" id="MobiDB-lite"/>
    </source>
</evidence>
<feature type="compositionally biased region" description="Polar residues" evidence="1">
    <location>
        <begin position="433"/>
        <end position="449"/>
    </location>
</feature>
<feature type="region of interest" description="Disordered" evidence="1">
    <location>
        <begin position="333"/>
        <end position="352"/>
    </location>
</feature>
<feature type="compositionally biased region" description="Polar residues" evidence="1">
    <location>
        <begin position="340"/>
        <end position="352"/>
    </location>
</feature>
<feature type="region of interest" description="Disordered" evidence="1">
    <location>
        <begin position="1"/>
        <end position="91"/>
    </location>
</feature>
<feature type="compositionally biased region" description="Basic and acidic residues" evidence="1">
    <location>
        <begin position="271"/>
        <end position="295"/>
    </location>
</feature>